<evidence type="ECO:0000313" key="4">
    <source>
        <dbReference type="EMBL" id="GGO35250.1"/>
    </source>
</evidence>
<dbReference type="AlphaFoldDB" id="A0A917YM49"/>
<dbReference type="Gene3D" id="3.40.30.10">
    <property type="entry name" value="Glutaredoxin"/>
    <property type="match status" value="1"/>
</dbReference>
<name>A0A917YM49_9RHOB</name>
<evidence type="ECO:0000256" key="1">
    <source>
        <dbReference type="ARBA" id="ARBA00023284"/>
    </source>
</evidence>
<dbReference type="EMBL" id="BMLP01000006">
    <property type="protein sequence ID" value="GGO35250.1"/>
    <property type="molecule type" value="Genomic_DNA"/>
</dbReference>
<proteinExistence type="predicted"/>
<evidence type="ECO:0000259" key="3">
    <source>
        <dbReference type="PROSITE" id="PS51352"/>
    </source>
</evidence>
<feature type="domain" description="Thioredoxin" evidence="3">
    <location>
        <begin position="44"/>
        <end position="186"/>
    </location>
</feature>
<dbReference type="Proteomes" id="UP000598196">
    <property type="component" value="Unassembled WGS sequence"/>
</dbReference>
<keyword evidence="1" id="KW-0676">Redox-active center</keyword>
<evidence type="ECO:0000256" key="2">
    <source>
        <dbReference type="SAM" id="SignalP"/>
    </source>
</evidence>
<dbReference type="InterPro" id="IPR000866">
    <property type="entry name" value="AhpC/TSA"/>
</dbReference>
<feature type="chain" id="PRO_5037102833" evidence="2">
    <location>
        <begin position="27"/>
        <end position="186"/>
    </location>
</feature>
<dbReference type="InterPro" id="IPR050553">
    <property type="entry name" value="Thioredoxin_ResA/DsbE_sf"/>
</dbReference>
<keyword evidence="2" id="KW-0732">Signal</keyword>
<dbReference type="PANTHER" id="PTHR42852:SF18">
    <property type="entry name" value="CHROMOSOME UNDETERMINED SCAFFOLD_47, WHOLE GENOME SHOTGUN SEQUENCE"/>
    <property type="match status" value="1"/>
</dbReference>
<dbReference type="GO" id="GO:0016209">
    <property type="term" value="F:antioxidant activity"/>
    <property type="evidence" value="ECO:0007669"/>
    <property type="project" value="InterPro"/>
</dbReference>
<accession>A0A917YM49</accession>
<dbReference type="CDD" id="cd02966">
    <property type="entry name" value="TlpA_like_family"/>
    <property type="match status" value="1"/>
</dbReference>
<gene>
    <name evidence="4" type="ORF">GCM10010991_27250</name>
</gene>
<sequence length="186" mass="19701">MLTFRGAALYTAMTCAAILGAGGARADVAAAEAVRAGEMQKLNFADPKALPEFELVGMQDEVRSLSEFQGKWTLVNFWATWCAPCRHEMPSLDALQGALGGEDFTVVTVATGRNAVPAITEFFAEAGVTRLPVLRDPKAQLARQMGVAGLPVTVILNPEGQEVGRLIGDADWNSADAQAVIAALIR</sequence>
<dbReference type="Pfam" id="PF00578">
    <property type="entry name" value="AhpC-TSA"/>
    <property type="match status" value="1"/>
</dbReference>
<dbReference type="PANTHER" id="PTHR42852">
    <property type="entry name" value="THIOL:DISULFIDE INTERCHANGE PROTEIN DSBE"/>
    <property type="match status" value="1"/>
</dbReference>
<dbReference type="OrthoDB" id="9799347at2"/>
<dbReference type="PROSITE" id="PS00194">
    <property type="entry name" value="THIOREDOXIN_1"/>
    <property type="match status" value="1"/>
</dbReference>
<evidence type="ECO:0000313" key="5">
    <source>
        <dbReference type="Proteomes" id="UP000598196"/>
    </source>
</evidence>
<dbReference type="PROSITE" id="PS51352">
    <property type="entry name" value="THIOREDOXIN_2"/>
    <property type="match status" value="1"/>
</dbReference>
<dbReference type="RefSeq" id="WP_146287405.1">
    <property type="nucleotide sequence ID" value="NZ_BMLP01000006.1"/>
</dbReference>
<organism evidence="4 5">
    <name type="scientific">Gemmobacter aquaticus</name>
    <dbReference type="NCBI Taxonomy" id="490185"/>
    <lineage>
        <taxon>Bacteria</taxon>
        <taxon>Pseudomonadati</taxon>
        <taxon>Pseudomonadota</taxon>
        <taxon>Alphaproteobacteria</taxon>
        <taxon>Rhodobacterales</taxon>
        <taxon>Paracoccaceae</taxon>
        <taxon>Gemmobacter</taxon>
    </lineage>
</organism>
<keyword evidence="5" id="KW-1185">Reference proteome</keyword>
<reference evidence="4 5" key="1">
    <citation type="journal article" date="2014" name="Int. J. Syst. Evol. Microbiol.">
        <title>Complete genome sequence of Corynebacterium casei LMG S-19264T (=DSM 44701T), isolated from a smear-ripened cheese.</title>
        <authorList>
            <consortium name="US DOE Joint Genome Institute (JGI-PGF)"/>
            <person name="Walter F."/>
            <person name="Albersmeier A."/>
            <person name="Kalinowski J."/>
            <person name="Ruckert C."/>
        </authorList>
    </citation>
    <scope>NUCLEOTIDE SEQUENCE [LARGE SCALE GENOMIC DNA]</scope>
    <source>
        <strain evidence="4 5">CGMCC 1.7029</strain>
    </source>
</reference>
<feature type="signal peptide" evidence="2">
    <location>
        <begin position="1"/>
        <end position="26"/>
    </location>
</feature>
<comment type="caution">
    <text evidence="4">The sequence shown here is derived from an EMBL/GenBank/DDBJ whole genome shotgun (WGS) entry which is preliminary data.</text>
</comment>
<protein>
    <submittedName>
        <fullName evidence="4">Thioredoxin</fullName>
    </submittedName>
</protein>
<dbReference type="SUPFAM" id="SSF52833">
    <property type="entry name" value="Thioredoxin-like"/>
    <property type="match status" value="1"/>
</dbReference>
<dbReference type="InterPro" id="IPR013766">
    <property type="entry name" value="Thioredoxin_domain"/>
</dbReference>
<dbReference type="GO" id="GO:0015036">
    <property type="term" value="F:disulfide oxidoreductase activity"/>
    <property type="evidence" value="ECO:0007669"/>
    <property type="project" value="UniProtKB-ARBA"/>
</dbReference>
<dbReference type="InterPro" id="IPR036249">
    <property type="entry name" value="Thioredoxin-like_sf"/>
</dbReference>
<dbReference type="InterPro" id="IPR017937">
    <property type="entry name" value="Thioredoxin_CS"/>
</dbReference>